<keyword evidence="2" id="KW-1185">Reference proteome</keyword>
<comment type="caution">
    <text evidence="1">The sequence shown here is derived from an EMBL/GenBank/DDBJ whole genome shotgun (WGS) entry which is preliminary data.</text>
</comment>
<accession>A0ABW3X5K7</accession>
<dbReference type="Proteomes" id="UP001597176">
    <property type="component" value="Unassembled WGS sequence"/>
</dbReference>
<gene>
    <name evidence="1" type="ORF">ACFQ4G_21380</name>
</gene>
<proteinExistence type="predicted"/>
<evidence type="ECO:0000313" key="2">
    <source>
        <dbReference type="Proteomes" id="UP001597176"/>
    </source>
</evidence>
<sequence length="66" mass="7137">MGRRAAIVTQADIARAIRAVQAAGLPVMRVVVKADGVVVETVRANELQERDEVEPDMDREGPVVVL</sequence>
<name>A0ABW3X5K7_9HYPH</name>
<organism evidence="1 2">
    <name type="scientific">Methylobacterium marchantiae</name>
    <dbReference type="NCBI Taxonomy" id="600331"/>
    <lineage>
        <taxon>Bacteria</taxon>
        <taxon>Pseudomonadati</taxon>
        <taxon>Pseudomonadota</taxon>
        <taxon>Alphaproteobacteria</taxon>
        <taxon>Hyphomicrobiales</taxon>
        <taxon>Methylobacteriaceae</taxon>
        <taxon>Methylobacterium</taxon>
    </lineage>
</organism>
<dbReference type="EMBL" id="JBHTND010000054">
    <property type="protein sequence ID" value="MFD1304114.1"/>
    <property type="molecule type" value="Genomic_DNA"/>
</dbReference>
<protein>
    <submittedName>
        <fullName evidence="1">Uncharacterized protein</fullName>
    </submittedName>
</protein>
<evidence type="ECO:0000313" key="1">
    <source>
        <dbReference type="EMBL" id="MFD1304114.1"/>
    </source>
</evidence>
<reference evidence="2" key="1">
    <citation type="journal article" date="2019" name="Int. J. Syst. Evol. Microbiol.">
        <title>The Global Catalogue of Microorganisms (GCM) 10K type strain sequencing project: providing services to taxonomists for standard genome sequencing and annotation.</title>
        <authorList>
            <consortium name="The Broad Institute Genomics Platform"/>
            <consortium name="The Broad Institute Genome Sequencing Center for Infectious Disease"/>
            <person name="Wu L."/>
            <person name="Ma J."/>
        </authorList>
    </citation>
    <scope>NUCLEOTIDE SEQUENCE [LARGE SCALE GENOMIC DNA]</scope>
    <source>
        <strain evidence="2">CCUG 56108</strain>
    </source>
</reference>
<dbReference type="RefSeq" id="WP_238209290.1">
    <property type="nucleotide sequence ID" value="NZ_JBHTND010000054.1"/>
</dbReference>